<dbReference type="PROSITE" id="PS51000">
    <property type="entry name" value="HTH_DEOR_2"/>
    <property type="match status" value="1"/>
</dbReference>
<dbReference type="GO" id="GO:0003700">
    <property type="term" value="F:DNA-binding transcription factor activity"/>
    <property type="evidence" value="ECO:0007669"/>
    <property type="project" value="InterPro"/>
</dbReference>
<dbReference type="SMART" id="SM01134">
    <property type="entry name" value="DeoRC"/>
    <property type="match status" value="1"/>
</dbReference>
<dbReference type="InterPro" id="IPR014036">
    <property type="entry name" value="DeoR-like_C"/>
</dbReference>
<dbReference type="InterPro" id="IPR001034">
    <property type="entry name" value="DeoR_HTH"/>
</dbReference>
<dbReference type="OrthoDB" id="9814815at2"/>
<dbReference type="AlphaFoldDB" id="A0A0H1RBC5"/>
<comment type="caution">
    <text evidence="5">The sequence shown here is derived from an EMBL/GenBank/DDBJ whole genome shotgun (WGS) entry which is preliminary data.</text>
</comment>
<dbReference type="Gene3D" id="1.10.10.10">
    <property type="entry name" value="Winged helix-like DNA-binding domain superfamily/Winged helix DNA-binding domain"/>
    <property type="match status" value="1"/>
</dbReference>
<dbReference type="PANTHER" id="PTHR30363">
    <property type="entry name" value="HTH-TYPE TRANSCRIPTIONAL REGULATOR SRLR-RELATED"/>
    <property type="match status" value="1"/>
</dbReference>
<dbReference type="SUPFAM" id="SSF100950">
    <property type="entry name" value="NagB/RpiA/CoA transferase-like"/>
    <property type="match status" value="1"/>
</dbReference>
<evidence type="ECO:0000313" key="5">
    <source>
        <dbReference type="EMBL" id="KLK92334.1"/>
    </source>
</evidence>
<dbReference type="Pfam" id="PF00455">
    <property type="entry name" value="DeoRC"/>
    <property type="match status" value="1"/>
</dbReference>
<dbReference type="EMBL" id="LCYG01000037">
    <property type="protein sequence ID" value="KLK92334.1"/>
    <property type="molecule type" value="Genomic_DNA"/>
</dbReference>
<evidence type="ECO:0000256" key="2">
    <source>
        <dbReference type="ARBA" id="ARBA00023125"/>
    </source>
</evidence>
<dbReference type="PATRIC" id="fig|1225564.3.peg.3940"/>
<keyword evidence="2" id="KW-0238">DNA-binding</keyword>
<reference evidence="5 6" key="1">
    <citation type="submission" date="2015-05" db="EMBL/GenBank/DDBJ databases">
        <title>Draft genome sequence of Microvirga vignae strain BR3299, a novel nitrogen fixing bacteria isolated from Brazil semi-aired region.</title>
        <authorList>
            <person name="Zilli J.E."/>
            <person name="Passos S.R."/>
            <person name="Leite J."/>
            <person name="Baldani J.I."/>
            <person name="Xavier G.R."/>
            <person name="Rumjaneck N.G."/>
            <person name="Simoes-Araujo J.L."/>
        </authorList>
    </citation>
    <scope>NUCLEOTIDE SEQUENCE [LARGE SCALE GENOMIC DNA]</scope>
    <source>
        <strain evidence="5 6">BR3299</strain>
    </source>
</reference>
<dbReference type="PROSITE" id="PS00894">
    <property type="entry name" value="HTH_DEOR_1"/>
    <property type="match status" value="1"/>
</dbReference>
<dbReference type="Proteomes" id="UP000035489">
    <property type="component" value="Unassembled WGS sequence"/>
</dbReference>
<name>A0A0H1RBC5_9HYPH</name>
<evidence type="ECO:0000259" key="4">
    <source>
        <dbReference type="PROSITE" id="PS51000"/>
    </source>
</evidence>
<evidence type="ECO:0000313" key="6">
    <source>
        <dbReference type="Proteomes" id="UP000035489"/>
    </source>
</evidence>
<dbReference type="Gene3D" id="3.40.50.1360">
    <property type="match status" value="1"/>
</dbReference>
<dbReference type="PANTHER" id="PTHR30363:SF55">
    <property type="entry name" value="HTH-TYPE TRANSCRIPTIONAL REGULATOR ULAR"/>
    <property type="match status" value="1"/>
</dbReference>
<dbReference type="Pfam" id="PF08220">
    <property type="entry name" value="HTH_DeoR"/>
    <property type="match status" value="1"/>
</dbReference>
<accession>A0A0H1RBC5</accession>
<dbReference type="RefSeq" id="WP_047189875.1">
    <property type="nucleotide sequence ID" value="NZ_LCYG01000037.1"/>
</dbReference>
<dbReference type="STRING" id="1225564.AA309_15250"/>
<sequence length="270" mass="29809">MHERERHRIILSLVQERPVATIQDLMELTEASEATIRRDIAALHVQGRLRRVRGGAEALHPQQISPLAAKPFRISEGENTAKKRAIAREAVALCNDGDAIIINGGTTTFQMVHYLTARRMQVFTNSFAIAEHLIKHSKNQVMLPGGSVYRDQSIILSPFDNDVTRNFYARRMFMGAQGVGPLGVMEQDALIIQAEQKLINQADELVLMVDSTKFQRRSSLILCPLNRVSTLITDDGIPDSAQAMIEEAGIKLIVANVSAVEQPTESSSAA</sequence>
<feature type="domain" description="HTH deoR-type" evidence="4">
    <location>
        <begin position="3"/>
        <end position="58"/>
    </location>
</feature>
<dbReference type="GO" id="GO:0003677">
    <property type="term" value="F:DNA binding"/>
    <property type="evidence" value="ECO:0007669"/>
    <property type="project" value="UniProtKB-KW"/>
</dbReference>
<dbReference type="InterPro" id="IPR018356">
    <property type="entry name" value="Tscrpt_reg_HTH_DeoR_CS"/>
</dbReference>
<dbReference type="InterPro" id="IPR037171">
    <property type="entry name" value="NagB/RpiA_transferase-like"/>
</dbReference>
<evidence type="ECO:0000256" key="1">
    <source>
        <dbReference type="ARBA" id="ARBA00023015"/>
    </source>
</evidence>
<dbReference type="InterPro" id="IPR050313">
    <property type="entry name" value="Carb_Metab_HTH_regulators"/>
</dbReference>
<organism evidence="5 6">
    <name type="scientific">Microvirga vignae</name>
    <dbReference type="NCBI Taxonomy" id="1225564"/>
    <lineage>
        <taxon>Bacteria</taxon>
        <taxon>Pseudomonadati</taxon>
        <taxon>Pseudomonadota</taxon>
        <taxon>Alphaproteobacteria</taxon>
        <taxon>Hyphomicrobiales</taxon>
        <taxon>Methylobacteriaceae</taxon>
        <taxon>Microvirga</taxon>
    </lineage>
</organism>
<dbReference type="PRINTS" id="PR00037">
    <property type="entry name" value="HTHLACR"/>
</dbReference>
<gene>
    <name evidence="5" type="ORF">AA309_15250</name>
</gene>
<dbReference type="InterPro" id="IPR036388">
    <property type="entry name" value="WH-like_DNA-bd_sf"/>
</dbReference>
<proteinExistence type="predicted"/>
<keyword evidence="3" id="KW-0804">Transcription</keyword>
<keyword evidence="1" id="KW-0805">Transcription regulation</keyword>
<dbReference type="SUPFAM" id="SSF46785">
    <property type="entry name" value="Winged helix' DNA-binding domain"/>
    <property type="match status" value="1"/>
</dbReference>
<protein>
    <submittedName>
        <fullName evidence="5">DeoR faimly transcriptional regulator</fullName>
    </submittedName>
</protein>
<evidence type="ECO:0000256" key="3">
    <source>
        <dbReference type="ARBA" id="ARBA00023163"/>
    </source>
</evidence>
<dbReference type="InterPro" id="IPR036390">
    <property type="entry name" value="WH_DNA-bd_sf"/>
</dbReference>
<dbReference type="SMART" id="SM00420">
    <property type="entry name" value="HTH_DEOR"/>
    <property type="match status" value="1"/>
</dbReference>
<keyword evidence="6" id="KW-1185">Reference proteome</keyword>